<organism evidence="1">
    <name type="scientific">marine sediment metagenome</name>
    <dbReference type="NCBI Taxonomy" id="412755"/>
    <lineage>
        <taxon>unclassified sequences</taxon>
        <taxon>metagenomes</taxon>
        <taxon>ecological metagenomes</taxon>
    </lineage>
</organism>
<sequence>MRKKPKDLQAALLEAAAEAWQRKEKFNNILRQIAVMNEAKGSLKMVALG</sequence>
<reference evidence="1" key="1">
    <citation type="journal article" date="2014" name="Front. Microbiol.">
        <title>High frequency of phylogenetically diverse reductive dehalogenase-homologous genes in deep subseafloor sedimentary metagenomes.</title>
        <authorList>
            <person name="Kawai M."/>
            <person name="Futagami T."/>
            <person name="Toyoda A."/>
            <person name="Takaki Y."/>
            <person name="Nishi S."/>
            <person name="Hori S."/>
            <person name="Arai W."/>
            <person name="Tsubouchi T."/>
            <person name="Morono Y."/>
            <person name="Uchiyama I."/>
            <person name="Ito T."/>
            <person name="Fujiyama A."/>
            <person name="Inagaki F."/>
            <person name="Takami H."/>
        </authorList>
    </citation>
    <scope>NUCLEOTIDE SEQUENCE</scope>
    <source>
        <strain evidence="1">Expedition CK06-06</strain>
    </source>
</reference>
<name>X0T6U3_9ZZZZ</name>
<evidence type="ECO:0000313" key="1">
    <source>
        <dbReference type="EMBL" id="GAF83026.1"/>
    </source>
</evidence>
<protein>
    <submittedName>
        <fullName evidence="1">Uncharacterized protein</fullName>
    </submittedName>
</protein>
<comment type="caution">
    <text evidence="1">The sequence shown here is derived from an EMBL/GenBank/DDBJ whole genome shotgun (WGS) entry which is preliminary data.</text>
</comment>
<dbReference type="EMBL" id="BARS01007431">
    <property type="protein sequence ID" value="GAF83026.1"/>
    <property type="molecule type" value="Genomic_DNA"/>
</dbReference>
<proteinExistence type="predicted"/>
<accession>X0T6U3</accession>
<gene>
    <name evidence="1" type="ORF">S01H1_14306</name>
</gene>
<dbReference type="AlphaFoldDB" id="X0T6U3"/>